<dbReference type="EMBL" id="ACDP02000026">
    <property type="protein sequence ID" value="EEO27392.1"/>
    <property type="molecule type" value="Genomic_DNA"/>
</dbReference>
<evidence type="ECO:0000313" key="2">
    <source>
        <dbReference type="Proteomes" id="UP000003973"/>
    </source>
</evidence>
<reference evidence="1" key="1">
    <citation type="submission" date="2011-10" db="EMBL/GenBank/DDBJ databases">
        <title>The Genome Sequence of Oxalobacter formigenes HOxBLS.</title>
        <authorList>
            <consortium name="The Broad Institute Genome Sequencing Platform"/>
            <person name="Earl A."/>
            <person name="Ward D."/>
            <person name="Feldgarden M."/>
            <person name="Gevers D."/>
            <person name="Allison M.J."/>
            <person name="Humphrey S."/>
            <person name="Young S.K."/>
            <person name="Zeng Q."/>
            <person name="Gargeya S."/>
            <person name="Fitzgerald M."/>
            <person name="Haas B."/>
            <person name="Abouelleil A."/>
            <person name="Alvarado L."/>
            <person name="Arachchi H.M."/>
            <person name="Berlin A."/>
            <person name="Brown A."/>
            <person name="Chapman S.B."/>
            <person name="Chen Z."/>
            <person name="Dunbar C."/>
            <person name="Freedman E."/>
            <person name="Gearin G."/>
            <person name="Goldberg J."/>
            <person name="Griggs A."/>
            <person name="Gujja S."/>
            <person name="Heiman D."/>
            <person name="Howarth C."/>
            <person name="Larson L."/>
            <person name="Lui A."/>
            <person name="MacDonald P.J.P."/>
            <person name="Montmayeur A."/>
            <person name="Murphy C."/>
            <person name="Neiman D."/>
            <person name="Pearson M."/>
            <person name="Priest M."/>
            <person name="Roberts A."/>
            <person name="Saif S."/>
            <person name="Shea T."/>
            <person name="Shenoy N."/>
            <person name="Sisk P."/>
            <person name="Stolte C."/>
            <person name="Sykes S."/>
            <person name="Wortman J."/>
            <person name="Nusbaum C."/>
            <person name="Birren B."/>
        </authorList>
    </citation>
    <scope>NUCLEOTIDE SEQUENCE [LARGE SCALE GENOMIC DNA]</scope>
    <source>
        <strain evidence="1">HOxBLS</strain>
    </source>
</reference>
<protein>
    <submittedName>
        <fullName evidence="1">Uncharacterized protein</fullName>
    </submittedName>
</protein>
<evidence type="ECO:0000313" key="1">
    <source>
        <dbReference type="EMBL" id="EEO27392.1"/>
    </source>
</evidence>
<proteinExistence type="predicted"/>
<name>C3X2F6_9BURK</name>
<keyword evidence="2" id="KW-1185">Reference proteome</keyword>
<comment type="caution">
    <text evidence="1">The sequence shown here is derived from an EMBL/GenBank/DDBJ whole genome shotgun (WGS) entry which is preliminary data.</text>
</comment>
<gene>
    <name evidence="1" type="ORF">OFAG_00545</name>
</gene>
<sequence length="129" mass="14929">MDWKRVAPCRNIVYSGGTLYKQAKIFVRFAENFSMGLGSDARRSIIGRFLKSVTLSGRRQWVAGHWINADFGGSGDWEGNITPLAARANHMHYTRVEKVVAENRRGIYRYFNDVRVKDRLLLWSGRFMK</sequence>
<dbReference type="Proteomes" id="UP000003973">
    <property type="component" value="Unassembled WGS sequence"/>
</dbReference>
<dbReference type="HOGENOM" id="CLU_1946647_0_0_4"/>
<organism evidence="1 2">
    <name type="scientific">Oxalobacter paraformigenes</name>
    <dbReference type="NCBI Taxonomy" id="556268"/>
    <lineage>
        <taxon>Bacteria</taxon>
        <taxon>Pseudomonadati</taxon>
        <taxon>Pseudomonadota</taxon>
        <taxon>Betaproteobacteria</taxon>
        <taxon>Burkholderiales</taxon>
        <taxon>Oxalobacteraceae</taxon>
        <taxon>Oxalobacter</taxon>
    </lineage>
</organism>
<dbReference type="RefSeq" id="WP_005876356.1">
    <property type="nucleotide sequence ID" value="NZ_CABMNL010000001.1"/>
</dbReference>
<dbReference type="AlphaFoldDB" id="C3X2F6"/>
<accession>C3X2F6</accession>